<feature type="transmembrane region" description="Helical" evidence="6">
    <location>
        <begin position="129"/>
        <end position="146"/>
    </location>
</feature>
<protein>
    <submittedName>
        <fullName evidence="8">Phage shock protein C (PspC) family protein</fullName>
    </submittedName>
</protein>
<proteinExistence type="predicted"/>
<dbReference type="EMBL" id="FQZP01000018">
    <property type="protein sequence ID" value="SHI98553.1"/>
    <property type="molecule type" value="Genomic_DNA"/>
</dbReference>
<dbReference type="OrthoDB" id="9815286at2"/>
<gene>
    <name evidence="8" type="ORF">SAMN05444373_101811</name>
</gene>
<keyword evidence="2" id="KW-1003">Cell membrane</keyword>
<organism evidence="8 9">
    <name type="scientific">Thermoclostridium caenicola</name>
    <dbReference type="NCBI Taxonomy" id="659425"/>
    <lineage>
        <taxon>Bacteria</taxon>
        <taxon>Bacillati</taxon>
        <taxon>Bacillota</taxon>
        <taxon>Clostridia</taxon>
        <taxon>Eubacteriales</taxon>
        <taxon>Oscillospiraceae</taxon>
        <taxon>Thermoclostridium</taxon>
    </lineage>
</organism>
<dbReference type="AlphaFoldDB" id="A0A1M6FLM4"/>
<evidence type="ECO:0000259" key="7">
    <source>
        <dbReference type="Pfam" id="PF04024"/>
    </source>
</evidence>
<name>A0A1M6FLM4_9FIRM</name>
<dbReference type="GO" id="GO:0005886">
    <property type="term" value="C:plasma membrane"/>
    <property type="evidence" value="ECO:0007669"/>
    <property type="project" value="UniProtKB-SubCell"/>
</dbReference>
<feature type="transmembrane region" description="Helical" evidence="6">
    <location>
        <begin position="34"/>
        <end position="59"/>
    </location>
</feature>
<dbReference type="InterPro" id="IPR007168">
    <property type="entry name" value="Phageshock_PspC_N"/>
</dbReference>
<accession>A0A1M6FLM4</accession>
<evidence type="ECO:0000313" key="8">
    <source>
        <dbReference type="EMBL" id="SHI98553.1"/>
    </source>
</evidence>
<evidence type="ECO:0000256" key="3">
    <source>
        <dbReference type="ARBA" id="ARBA00022692"/>
    </source>
</evidence>
<sequence length="149" mass="16631">MGKRFLRKRDDRVIGGVCSGLADYFGMDKSIVRLLAFAAILASGLLPGLFVYFLAVILVPDDGRAYHDPGYGGHGYSQAYQDESFFGEEPGYREPVDRENARIFFGILLIAAGVFLLARMFFAWLDWRYIIAGLLVISGLYMLFGGKKI</sequence>
<feature type="domain" description="Phage shock protein PspC N-terminal" evidence="7">
    <location>
        <begin position="3"/>
        <end position="61"/>
    </location>
</feature>
<dbReference type="InterPro" id="IPR052027">
    <property type="entry name" value="PspC"/>
</dbReference>
<dbReference type="Proteomes" id="UP000324781">
    <property type="component" value="Unassembled WGS sequence"/>
</dbReference>
<keyword evidence="9" id="KW-1185">Reference proteome</keyword>
<evidence type="ECO:0000256" key="4">
    <source>
        <dbReference type="ARBA" id="ARBA00022989"/>
    </source>
</evidence>
<evidence type="ECO:0000256" key="2">
    <source>
        <dbReference type="ARBA" id="ARBA00022475"/>
    </source>
</evidence>
<dbReference type="PANTHER" id="PTHR33885">
    <property type="entry name" value="PHAGE SHOCK PROTEIN C"/>
    <property type="match status" value="1"/>
</dbReference>
<reference evidence="8 9" key="1">
    <citation type="submission" date="2016-11" db="EMBL/GenBank/DDBJ databases">
        <authorList>
            <person name="Varghese N."/>
            <person name="Submissions S."/>
        </authorList>
    </citation>
    <scope>NUCLEOTIDE SEQUENCE [LARGE SCALE GENOMIC DNA]</scope>
    <source>
        <strain evidence="8 9">DSM 19027</strain>
    </source>
</reference>
<dbReference type="RefSeq" id="WP_149678531.1">
    <property type="nucleotide sequence ID" value="NZ_DAONMB010000059.1"/>
</dbReference>
<evidence type="ECO:0000256" key="6">
    <source>
        <dbReference type="SAM" id="Phobius"/>
    </source>
</evidence>
<evidence type="ECO:0000256" key="1">
    <source>
        <dbReference type="ARBA" id="ARBA00004162"/>
    </source>
</evidence>
<comment type="subcellular location">
    <subcellularLocation>
        <location evidence="1">Cell membrane</location>
        <topology evidence="1">Single-pass membrane protein</topology>
    </subcellularLocation>
</comment>
<keyword evidence="4 6" id="KW-1133">Transmembrane helix</keyword>
<feature type="transmembrane region" description="Helical" evidence="6">
    <location>
        <begin position="103"/>
        <end position="122"/>
    </location>
</feature>
<keyword evidence="5 6" id="KW-0472">Membrane</keyword>
<evidence type="ECO:0000256" key="5">
    <source>
        <dbReference type="ARBA" id="ARBA00023136"/>
    </source>
</evidence>
<dbReference type="Pfam" id="PF04024">
    <property type="entry name" value="PspC"/>
    <property type="match status" value="1"/>
</dbReference>
<evidence type="ECO:0000313" key="9">
    <source>
        <dbReference type="Proteomes" id="UP000324781"/>
    </source>
</evidence>
<keyword evidence="3 6" id="KW-0812">Transmembrane</keyword>
<dbReference type="PANTHER" id="PTHR33885:SF3">
    <property type="entry name" value="PHAGE SHOCK PROTEIN C"/>
    <property type="match status" value="1"/>
</dbReference>